<sequence>MKINMEEKQALIEEGHNQVLYLMLCLGDENVAHDNWHPDKATVLVKARQEIVSRLKHPRPDGVMNTIWPPVKEDGTRDWPDFETYLCRAG</sequence>
<reference evidence="1" key="1">
    <citation type="journal article" date="2014" name="Front. Microbiol.">
        <title>High frequency of phylogenetically diverse reductive dehalogenase-homologous genes in deep subseafloor sedimentary metagenomes.</title>
        <authorList>
            <person name="Kawai M."/>
            <person name="Futagami T."/>
            <person name="Toyoda A."/>
            <person name="Takaki Y."/>
            <person name="Nishi S."/>
            <person name="Hori S."/>
            <person name="Arai W."/>
            <person name="Tsubouchi T."/>
            <person name="Morono Y."/>
            <person name="Uchiyama I."/>
            <person name="Ito T."/>
            <person name="Fujiyama A."/>
            <person name="Inagaki F."/>
            <person name="Takami H."/>
        </authorList>
    </citation>
    <scope>NUCLEOTIDE SEQUENCE</scope>
    <source>
        <strain evidence="1">Expedition CK06-06</strain>
    </source>
</reference>
<dbReference type="AlphaFoldDB" id="X1H325"/>
<dbReference type="EMBL" id="BARU01012316">
    <property type="protein sequence ID" value="GAH39683.1"/>
    <property type="molecule type" value="Genomic_DNA"/>
</dbReference>
<accession>X1H325</accession>
<proteinExistence type="predicted"/>
<gene>
    <name evidence="1" type="ORF">S03H2_22764</name>
</gene>
<protein>
    <submittedName>
        <fullName evidence="1">Uncharacterized protein</fullName>
    </submittedName>
</protein>
<name>X1H325_9ZZZZ</name>
<organism evidence="1">
    <name type="scientific">marine sediment metagenome</name>
    <dbReference type="NCBI Taxonomy" id="412755"/>
    <lineage>
        <taxon>unclassified sequences</taxon>
        <taxon>metagenomes</taxon>
        <taxon>ecological metagenomes</taxon>
    </lineage>
</organism>
<comment type="caution">
    <text evidence="1">The sequence shown here is derived from an EMBL/GenBank/DDBJ whole genome shotgun (WGS) entry which is preliminary data.</text>
</comment>
<evidence type="ECO:0000313" key="1">
    <source>
        <dbReference type="EMBL" id="GAH39683.1"/>
    </source>
</evidence>